<organism evidence="2 4">
    <name type="scientific">Hydrogenibacillus schlegelii</name>
    <name type="common">Bacillus schlegelii</name>
    <dbReference type="NCBI Taxonomy" id="1484"/>
    <lineage>
        <taxon>Bacteria</taxon>
        <taxon>Bacillati</taxon>
        <taxon>Bacillota</taxon>
        <taxon>Bacilli</taxon>
        <taxon>Bacillales</taxon>
        <taxon>Bacillales Family X. Incertae Sedis</taxon>
        <taxon>Hydrogenibacillus</taxon>
    </lineage>
</organism>
<dbReference type="PROSITE" id="PS50206">
    <property type="entry name" value="RHODANESE_3"/>
    <property type="match status" value="1"/>
</dbReference>
<dbReference type="GO" id="GO:0016787">
    <property type="term" value="F:hydrolase activity"/>
    <property type="evidence" value="ECO:0007669"/>
    <property type="project" value="UniProtKB-KW"/>
</dbReference>
<dbReference type="InterPro" id="IPR036866">
    <property type="entry name" value="RibonucZ/Hydroxyglut_hydro"/>
</dbReference>
<comment type="caution">
    <text evidence="2">The sequence shown here is derived from an EMBL/GenBank/DDBJ whole genome shotgun (WGS) entry which is preliminary data.</text>
</comment>
<dbReference type="Proteomes" id="UP000244180">
    <property type="component" value="Unassembled WGS sequence"/>
</dbReference>
<dbReference type="PANTHER" id="PTHR43084:SF7">
    <property type="entry name" value="BETA-LACTAMASE DOMAIN PROTEIN"/>
    <property type="match status" value="1"/>
</dbReference>
<dbReference type="EMBL" id="PEBV01000016">
    <property type="protein sequence ID" value="PTQ53432.1"/>
    <property type="molecule type" value="Genomic_DNA"/>
</dbReference>
<dbReference type="SMART" id="SM00450">
    <property type="entry name" value="RHOD"/>
    <property type="match status" value="1"/>
</dbReference>
<proteinExistence type="predicted"/>
<gene>
    <name evidence="3" type="ORF">HSCHL_2060</name>
    <name evidence="2" type="ORF">SA87_04370</name>
</gene>
<protein>
    <submittedName>
        <fullName evidence="3">Zn-dependent hydroxyacylglutathione hydrolase</fullName>
    </submittedName>
</protein>
<dbReference type="SUPFAM" id="SSF52821">
    <property type="entry name" value="Rhodanese/Cell cycle control phosphatase"/>
    <property type="match status" value="1"/>
</dbReference>
<dbReference type="PANTHER" id="PTHR43084">
    <property type="entry name" value="PERSULFIDE DIOXYGENASE ETHE1"/>
    <property type="match status" value="1"/>
</dbReference>
<evidence type="ECO:0000259" key="1">
    <source>
        <dbReference type="PROSITE" id="PS50206"/>
    </source>
</evidence>
<feature type="domain" description="Rhodanese" evidence="1">
    <location>
        <begin position="18"/>
        <end position="114"/>
    </location>
</feature>
<dbReference type="RefSeq" id="WP_066199282.1">
    <property type="nucleotide sequence ID" value="NZ_CBCSAS010000030.1"/>
</dbReference>
<reference evidence="3 5" key="2">
    <citation type="submission" date="2017-08" db="EMBL/GenBank/DDBJ databases">
        <title>Burning lignite coal seam in the remote Altai Mountains harbors a hydrogen-driven thermophilic microbial community.</title>
        <authorList>
            <person name="Kadnikov V.V."/>
            <person name="Mardanov A.V."/>
            <person name="Ivasenko D."/>
            <person name="Beletsky A.V."/>
            <person name="Karnachuk O.V."/>
            <person name="Ravin N.V."/>
        </authorList>
    </citation>
    <scope>NUCLEOTIDE SEQUENCE [LARGE SCALE GENOMIC DNA]</scope>
    <source>
        <strain evidence="3">AL33</strain>
    </source>
</reference>
<dbReference type="AlphaFoldDB" id="A0A179ITJ4"/>
<dbReference type="Pfam" id="PF00753">
    <property type="entry name" value="Lactamase_B"/>
    <property type="match status" value="1"/>
</dbReference>
<dbReference type="SMART" id="SM00849">
    <property type="entry name" value="Lactamase_B"/>
    <property type="match status" value="1"/>
</dbReference>
<dbReference type="Gene3D" id="3.60.15.10">
    <property type="entry name" value="Ribonuclease Z/Hydroxyacylglutathione hydrolase-like"/>
    <property type="match status" value="1"/>
</dbReference>
<sequence>MAEWMRLQPAELAQKLGTDEPVFLIDVRSNPKDVQDWHIEHRNVEFRHFPAALLLEEAPEAYAELPKDREIHVVCAKGLTSTEVARRLAERGYRAVELVGGMEAWSQYYHPVTAYEDEKLKIVQFNRLGKGCLSYAIISKGEMMVVDPLRRADVYDDFAREHGLTIRHIVDTHIHADHISGGQALSRLTGAPYYVSSHDVFTHQGGISFEPLEQYQTLRVGDVEVEVVIIPTPGHTPGSTSLLVDRRFFLSGDTVFVSGLGRPDLGGMVEAWAKDLYETVVTKLKDLPDELLVLPAHYSHYSEINDRGIVGATLGELRRANDLLREMDRETFLARVEAAASTVKPPNYEKIIAINVGKLAVDDQEAIELEIGPNRCAVHHATA</sequence>
<evidence type="ECO:0000313" key="3">
    <source>
        <dbReference type="EMBL" id="PTQ53432.1"/>
    </source>
</evidence>
<dbReference type="EMBL" id="JXBB01000008">
    <property type="protein sequence ID" value="OAR04921.1"/>
    <property type="molecule type" value="Genomic_DNA"/>
</dbReference>
<evidence type="ECO:0000313" key="2">
    <source>
        <dbReference type="EMBL" id="OAR04921.1"/>
    </source>
</evidence>
<keyword evidence="4" id="KW-1185">Reference proteome</keyword>
<accession>A0A179ITJ4</accession>
<dbReference type="Proteomes" id="UP000243024">
    <property type="component" value="Unassembled WGS sequence"/>
</dbReference>
<name>A0A179ITJ4_HYDSH</name>
<evidence type="ECO:0000313" key="5">
    <source>
        <dbReference type="Proteomes" id="UP000244180"/>
    </source>
</evidence>
<dbReference type="GO" id="GO:0006749">
    <property type="term" value="P:glutathione metabolic process"/>
    <property type="evidence" value="ECO:0007669"/>
    <property type="project" value="InterPro"/>
</dbReference>
<dbReference type="InterPro" id="IPR001279">
    <property type="entry name" value="Metallo-B-lactamas"/>
</dbReference>
<dbReference type="SUPFAM" id="SSF56281">
    <property type="entry name" value="Metallo-hydrolase/oxidoreductase"/>
    <property type="match status" value="1"/>
</dbReference>
<dbReference type="Gene3D" id="3.40.250.10">
    <property type="entry name" value="Rhodanese-like domain"/>
    <property type="match status" value="1"/>
</dbReference>
<dbReference type="GO" id="GO:0050313">
    <property type="term" value="F:sulfur dioxygenase activity"/>
    <property type="evidence" value="ECO:0007669"/>
    <property type="project" value="InterPro"/>
</dbReference>
<dbReference type="STRING" id="1484.SA87_04370"/>
<dbReference type="InterPro" id="IPR051682">
    <property type="entry name" value="Mito_Persulfide_Diox"/>
</dbReference>
<dbReference type="OrthoDB" id="9784009at2"/>
<dbReference type="GO" id="GO:0070813">
    <property type="term" value="P:hydrogen sulfide metabolic process"/>
    <property type="evidence" value="ECO:0007669"/>
    <property type="project" value="TreeGrafter"/>
</dbReference>
<keyword evidence="3" id="KW-0378">Hydrolase</keyword>
<dbReference type="CDD" id="cd07724">
    <property type="entry name" value="POD-like_MBL-fold"/>
    <property type="match status" value="1"/>
</dbReference>
<dbReference type="InterPro" id="IPR044528">
    <property type="entry name" value="POD-like_MBL-fold"/>
</dbReference>
<dbReference type="InterPro" id="IPR036873">
    <property type="entry name" value="Rhodanese-like_dom_sf"/>
</dbReference>
<evidence type="ECO:0000313" key="4">
    <source>
        <dbReference type="Proteomes" id="UP000243024"/>
    </source>
</evidence>
<dbReference type="Pfam" id="PF00581">
    <property type="entry name" value="Rhodanese"/>
    <property type="match status" value="1"/>
</dbReference>
<reference evidence="2 4" key="1">
    <citation type="submission" date="2015-09" db="EMBL/GenBank/DDBJ databases">
        <title>Draft genome sequence of Hydrogenibacillus schlegelii DSM 2000.</title>
        <authorList>
            <person name="Hemp J."/>
        </authorList>
    </citation>
    <scope>NUCLEOTIDE SEQUENCE [LARGE SCALE GENOMIC DNA]</scope>
    <source>
        <strain evidence="2 4">MA 48</strain>
    </source>
</reference>
<dbReference type="InterPro" id="IPR001763">
    <property type="entry name" value="Rhodanese-like_dom"/>
</dbReference>